<evidence type="ECO:0000313" key="3">
    <source>
        <dbReference type="Proteomes" id="UP000054350"/>
    </source>
</evidence>
<name>A0A0L0S5W7_ALLM3</name>
<accession>A0A0L0S5W7</accession>
<dbReference type="OrthoDB" id="5591946at2759"/>
<keyword evidence="3" id="KW-1185">Reference proteome</keyword>
<reference evidence="2 3" key="1">
    <citation type="submission" date="2009-11" db="EMBL/GenBank/DDBJ databases">
        <title>Annotation of Allomyces macrogynus ATCC 38327.</title>
        <authorList>
            <consortium name="The Broad Institute Genome Sequencing Platform"/>
            <person name="Russ C."/>
            <person name="Cuomo C."/>
            <person name="Burger G."/>
            <person name="Gray M.W."/>
            <person name="Holland P.W.H."/>
            <person name="King N."/>
            <person name="Lang F.B.F."/>
            <person name="Roger A.J."/>
            <person name="Ruiz-Trillo I."/>
            <person name="Young S.K."/>
            <person name="Zeng Q."/>
            <person name="Gargeya S."/>
            <person name="Fitzgerald M."/>
            <person name="Haas B."/>
            <person name="Abouelleil A."/>
            <person name="Alvarado L."/>
            <person name="Arachchi H.M."/>
            <person name="Berlin A."/>
            <person name="Chapman S.B."/>
            <person name="Gearin G."/>
            <person name="Goldberg J."/>
            <person name="Griggs A."/>
            <person name="Gujja S."/>
            <person name="Hansen M."/>
            <person name="Heiman D."/>
            <person name="Howarth C."/>
            <person name="Larimer J."/>
            <person name="Lui A."/>
            <person name="MacDonald P.J.P."/>
            <person name="McCowen C."/>
            <person name="Montmayeur A."/>
            <person name="Murphy C."/>
            <person name="Neiman D."/>
            <person name="Pearson M."/>
            <person name="Priest M."/>
            <person name="Roberts A."/>
            <person name="Saif S."/>
            <person name="Shea T."/>
            <person name="Sisk P."/>
            <person name="Stolte C."/>
            <person name="Sykes S."/>
            <person name="Wortman J."/>
            <person name="Nusbaum C."/>
            <person name="Birren B."/>
        </authorList>
    </citation>
    <scope>NUCLEOTIDE SEQUENCE [LARGE SCALE GENOMIC DNA]</scope>
    <source>
        <strain evidence="2 3">ATCC 38327</strain>
    </source>
</reference>
<feature type="region of interest" description="Disordered" evidence="1">
    <location>
        <begin position="179"/>
        <end position="208"/>
    </location>
</feature>
<gene>
    <name evidence="2" type="ORF">AMAG_04612</name>
</gene>
<dbReference type="VEuPathDB" id="FungiDB:AMAG_04612"/>
<protein>
    <submittedName>
        <fullName evidence="2">Uncharacterized protein</fullName>
    </submittedName>
</protein>
<reference evidence="3" key="2">
    <citation type="submission" date="2009-11" db="EMBL/GenBank/DDBJ databases">
        <title>The Genome Sequence of Allomyces macrogynus strain ATCC 38327.</title>
        <authorList>
            <consortium name="The Broad Institute Genome Sequencing Platform"/>
            <person name="Russ C."/>
            <person name="Cuomo C."/>
            <person name="Shea T."/>
            <person name="Young S.K."/>
            <person name="Zeng Q."/>
            <person name="Koehrsen M."/>
            <person name="Haas B."/>
            <person name="Borodovsky M."/>
            <person name="Guigo R."/>
            <person name="Alvarado L."/>
            <person name="Berlin A."/>
            <person name="Borenstein D."/>
            <person name="Chen Z."/>
            <person name="Engels R."/>
            <person name="Freedman E."/>
            <person name="Gellesch M."/>
            <person name="Goldberg J."/>
            <person name="Griggs A."/>
            <person name="Gujja S."/>
            <person name="Heiman D."/>
            <person name="Hepburn T."/>
            <person name="Howarth C."/>
            <person name="Jen D."/>
            <person name="Larson L."/>
            <person name="Lewis B."/>
            <person name="Mehta T."/>
            <person name="Park D."/>
            <person name="Pearson M."/>
            <person name="Roberts A."/>
            <person name="Saif S."/>
            <person name="Shenoy N."/>
            <person name="Sisk P."/>
            <person name="Stolte C."/>
            <person name="Sykes S."/>
            <person name="Walk T."/>
            <person name="White J."/>
            <person name="Yandava C."/>
            <person name="Burger G."/>
            <person name="Gray M.W."/>
            <person name="Holland P.W.H."/>
            <person name="King N."/>
            <person name="Lang F.B.F."/>
            <person name="Roger A.J."/>
            <person name="Ruiz-Trillo I."/>
            <person name="Lander E."/>
            <person name="Nusbaum C."/>
        </authorList>
    </citation>
    <scope>NUCLEOTIDE SEQUENCE [LARGE SCALE GENOMIC DNA]</scope>
    <source>
        <strain evidence="3">ATCC 38327</strain>
    </source>
</reference>
<evidence type="ECO:0000256" key="1">
    <source>
        <dbReference type="SAM" id="MobiDB-lite"/>
    </source>
</evidence>
<proteinExistence type="predicted"/>
<evidence type="ECO:0000313" key="2">
    <source>
        <dbReference type="EMBL" id="KNE57759.1"/>
    </source>
</evidence>
<dbReference type="Proteomes" id="UP000054350">
    <property type="component" value="Unassembled WGS sequence"/>
</dbReference>
<organism evidence="2 3">
    <name type="scientific">Allomyces macrogynus (strain ATCC 38327)</name>
    <name type="common">Allomyces javanicus var. macrogynus</name>
    <dbReference type="NCBI Taxonomy" id="578462"/>
    <lineage>
        <taxon>Eukaryota</taxon>
        <taxon>Fungi</taxon>
        <taxon>Fungi incertae sedis</taxon>
        <taxon>Blastocladiomycota</taxon>
        <taxon>Blastocladiomycetes</taxon>
        <taxon>Blastocladiales</taxon>
        <taxon>Blastocladiaceae</taxon>
        <taxon>Allomyces</taxon>
    </lineage>
</organism>
<sequence>MAAAAPNAAWDPLAALALGDAANDPETAEVVQLMQVKHKRRLADIAQTAVTAHRRAVNARLVQSAAAVESAVDRIAQDQHAWTAHARDAATRVAAARDEMDQRGEGLATSVASLLAQLDDQVTQSAKVRDEMVAAVHRNTTRTKDALAQLSRILTDHDRTTHDRLAAHLASVPSIDVVLADPAGDKRKATPPPPPPSGGDPMQGVERT</sequence>
<dbReference type="AlphaFoldDB" id="A0A0L0S5W7"/>
<dbReference type="EMBL" id="GG745332">
    <property type="protein sequence ID" value="KNE57759.1"/>
    <property type="molecule type" value="Genomic_DNA"/>
</dbReference>